<dbReference type="RefSeq" id="WP_265679768.1">
    <property type="nucleotide sequence ID" value="NZ_CP120863.1"/>
</dbReference>
<evidence type="ECO:0000313" key="2">
    <source>
        <dbReference type="Proteomes" id="UP001209803"/>
    </source>
</evidence>
<keyword evidence="2" id="KW-1185">Reference proteome</keyword>
<gene>
    <name evidence="1" type="ORF">K1718_03210</name>
</gene>
<sequence>MKVPGNAQFRLVFEFAVAIAAWWDKRSIPPRWLHYLAFDEKATGVHFVTATVRSRALQRASVRCGSA</sequence>
<accession>A0ABY8F939</accession>
<name>A0ABY8F939_9HYPH</name>
<reference evidence="1 2" key="1">
    <citation type="submission" date="2023-03" db="EMBL/GenBank/DDBJ databases">
        <title>Roseibium porphyridii sp. nov. and Roseibium rhodosorbium sp. nov. isolated from marine algae, Porphyridium cruentum and Rhodosorus marinus, respectively.</title>
        <authorList>
            <person name="Lee M.W."/>
            <person name="Choi B.J."/>
            <person name="Lee J.K."/>
            <person name="Choi D.G."/>
            <person name="Baek J.H."/>
            <person name="Bayburt H."/>
            <person name="Kim J.M."/>
            <person name="Han D.M."/>
            <person name="Kim K.H."/>
            <person name="Jeon C.O."/>
        </authorList>
    </citation>
    <scope>NUCLEOTIDE SEQUENCE [LARGE SCALE GENOMIC DNA]</scope>
    <source>
        <strain evidence="1 2">KMA01</strain>
    </source>
</reference>
<proteinExistence type="predicted"/>
<organism evidence="1 2">
    <name type="scientific">Roseibium porphyridii</name>
    <dbReference type="NCBI Taxonomy" id="2866279"/>
    <lineage>
        <taxon>Bacteria</taxon>
        <taxon>Pseudomonadati</taxon>
        <taxon>Pseudomonadota</taxon>
        <taxon>Alphaproteobacteria</taxon>
        <taxon>Hyphomicrobiales</taxon>
        <taxon>Stappiaceae</taxon>
        <taxon>Roseibium</taxon>
    </lineage>
</organism>
<dbReference type="Proteomes" id="UP001209803">
    <property type="component" value="Chromosome"/>
</dbReference>
<evidence type="ECO:0000313" key="1">
    <source>
        <dbReference type="EMBL" id="WFE90375.1"/>
    </source>
</evidence>
<dbReference type="EMBL" id="CP120863">
    <property type="protein sequence ID" value="WFE90375.1"/>
    <property type="molecule type" value="Genomic_DNA"/>
</dbReference>
<protein>
    <submittedName>
        <fullName evidence="1">Uncharacterized protein</fullName>
    </submittedName>
</protein>